<evidence type="ECO:0000256" key="1">
    <source>
        <dbReference type="SAM" id="MobiDB-lite"/>
    </source>
</evidence>
<dbReference type="Proteomes" id="UP001443914">
    <property type="component" value="Unassembled WGS sequence"/>
</dbReference>
<evidence type="ECO:0000259" key="2">
    <source>
        <dbReference type="Pfam" id="PF10536"/>
    </source>
</evidence>
<dbReference type="PANTHER" id="PTHR46033">
    <property type="entry name" value="PROTEIN MAIN-LIKE 2"/>
    <property type="match status" value="1"/>
</dbReference>
<evidence type="ECO:0000313" key="3">
    <source>
        <dbReference type="EMBL" id="KAK9669740.1"/>
    </source>
</evidence>
<dbReference type="InterPro" id="IPR019557">
    <property type="entry name" value="AminoTfrase-like_pln_mobile"/>
</dbReference>
<dbReference type="GO" id="GO:0010073">
    <property type="term" value="P:meristem maintenance"/>
    <property type="evidence" value="ECO:0007669"/>
    <property type="project" value="InterPro"/>
</dbReference>
<feature type="compositionally biased region" description="Basic and acidic residues" evidence="1">
    <location>
        <begin position="57"/>
        <end position="85"/>
    </location>
</feature>
<protein>
    <recommendedName>
        <fullName evidence="2">Aminotransferase-like plant mobile domain-containing protein</fullName>
    </recommendedName>
</protein>
<evidence type="ECO:0000313" key="4">
    <source>
        <dbReference type="Proteomes" id="UP001443914"/>
    </source>
</evidence>
<dbReference type="EMBL" id="JBDFQZ010000013">
    <property type="protein sequence ID" value="KAK9669740.1"/>
    <property type="molecule type" value="Genomic_DNA"/>
</dbReference>
<dbReference type="Pfam" id="PF10536">
    <property type="entry name" value="PMD"/>
    <property type="match status" value="2"/>
</dbReference>
<feature type="region of interest" description="Disordered" evidence="1">
    <location>
        <begin position="1"/>
        <end position="93"/>
    </location>
</feature>
<sequence>MGDRGKGVMLSADRTVDRRVTASKRRGTKPEVAATPRRREAQVMVNSLSKAGPIISKDSERKMSREIEAGFEEHLRDEEHGLHSDDNDDEEDGEQEYDDLFIQNHASKSPFPKRVTRDEKCRYIRCGDSTSSTGRKKTKTDLSLRLKGAVNGGPSHFNVLRSFGGHVAFSSWSNPENLKGWIKCYERPGCLVQMNGIKLSDTMSRRVSESGLGHFSRCMTTNLDDNLISAFVERWQPDTNTFHMPFREISIMLYDVYHILGIRVDGRKVFVNGQAEEEDEEESFRREDECFKTRVATFLAVDIEDDVPSIYKDGGLLTQKLRTVMETGNEHDSLRVYLLMLLGQTLFVDKSGDRVIARILGLLEDLSVVSEYAWRAATLAYLYRQLGTASRAGYYVKDRPLVQAWSHVPRFKGDSTLLEQHRQRLDGLRAEHVAWTPYGFRPDRECRTMLYSGLIRFIDVVEPYQPDRCLRQFAYCHTIPMHMLISAIDHRPATLHKSGYRVDFGPCADEQWGFTEARIKLSEHSRPAVMPFQTVPRYKIWFERISYQYFYPPTHRAEFARVGPIWEEPEVTCAVARKFSVIYKQPTLEAKRHYMGHLVGEMEDFFTDAVDDDDTGDEGNRGM</sequence>
<accession>A0AAW1H6C6</accession>
<dbReference type="AlphaFoldDB" id="A0AAW1H6C6"/>
<organism evidence="3 4">
    <name type="scientific">Saponaria officinalis</name>
    <name type="common">Common soapwort</name>
    <name type="synonym">Lychnis saponaria</name>
    <dbReference type="NCBI Taxonomy" id="3572"/>
    <lineage>
        <taxon>Eukaryota</taxon>
        <taxon>Viridiplantae</taxon>
        <taxon>Streptophyta</taxon>
        <taxon>Embryophyta</taxon>
        <taxon>Tracheophyta</taxon>
        <taxon>Spermatophyta</taxon>
        <taxon>Magnoliopsida</taxon>
        <taxon>eudicotyledons</taxon>
        <taxon>Gunneridae</taxon>
        <taxon>Pentapetalae</taxon>
        <taxon>Caryophyllales</taxon>
        <taxon>Caryophyllaceae</taxon>
        <taxon>Caryophylleae</taxon>
        <taxon>Saponaria</taxon>
    </lineage>
</organism>
<keyword evidence="4" id="KW-1185">Reference proteome</keyword>
<proteinExistence type="predicted"/>
<comment type="caution">
    <text evidence="3">The sequence shown here is derived from an EMBL/GenBank/DDBJ whole genome shotgun (WGS) entry which is preliminary data.</text>
</comment>
<feature type="domain" description="Aminotransferase-like plant mobile" evidence="2">
    <location>
        <begin position="397"/>
        <end position="490"/>
    </location>
</feature>
<reference evidence="3" key="1">
    <citation type="submission" date="2024-03" db="EMBL/GenBank/DDBJ databases">
        <title>WGS assembly of Saponaria officinalis var. Norfolk2.</title>
        <authorList>
            <person name="Jenkins J."/>
            <person name="Shu S."/>
            <person name="Grimwood J."/>
            <person name="Barry K."/>
            <person name="Goodstein D."/>
            <person name="Schmutz J."/>
            <person name="Leebens-Mack J."/>
            <person name="Osbourn A."/>
        </authorList>
    </citation>
    <scope>NUCLEOTIDE SEQUENCE [LARGE SCALE GENOMIC DNA]</scope>
    <source>
        <strain evidence="3">JIC</strain>
    </source>
</reference>
<feature type="domain" description="Aminotransferase-like plant mobile" evidence="2">
    <location>
        <begin position="211"/>
        <end position="391"/>
    </location>
</feature>
<dbReference type="InterPro" id="IPR044824">
    <property type="entry name" value="MAIN-like"/>
</dbReference>
<name>A0AAW1H6C6_SAPOF</name>
<dbReference type="PANTHER" id="PTHR46033:SF8">
    <property type="entry name" value="PROTEIN MAINTENANCE OF MERISTEMS-LIKE"/>
    <property type="match status" value="1"/>
</dbReference>
<gene>
    <name evidence="3" type="ORF">RND81_13G151200</name>
</gene>